<feature type="active site" evidence="11">
    <location>
        <position position="423"/>
    </location>
</feature>
<dbReference type="CDD" id="cd02440">
    <property type="entry name" value="AdoMet_MTases"/>
    <property type="match status" value="1"/>
</dbReference>
<keyword evidence="6 9" id="KW-0479">Metal-binding</keyword>
<dbReference type="PROSITE" id="PS51687">
    <property type="entry name" value="SAM_MT_RNA_M5U"/>
    <property type="match status" value="1"/>
</dbReference>
<organism evidence="13 14">
    <name type="scientific">Neisseria subflava NJ9703</name>
    <dbReference type="NCBI Taxonomy" id="546268"/>
    <lineage>
        <taxon>Bacteria</taxon>
        <taxon>Pseudomonadati</taxon>
        <taxon>Pseudomonadota</taxon>
        <taxon>Betaproteobacteria</taxon>
        <taxon>Neisseriales</taxon>
        <taxon>Neisseriaceae</taxon>
        <taxon>Neisseria</taxon>
    </lineage>
</organism>
<comment type="similarity">
    <text evidence="9">Belongs to the class I-like SAM-binding methyltransferase superfamily. RNA M5U methyltransferase family. RlmD subfamily.</text>
</comment>
<accession>A0A9W5IRN7</accession>
<dbReference type="HAMAP" id="MF_01010">
    <property type="entry name" value="23SrRNA_methyltr_RlmD"/>
    <property type="match status" value="1"/>
</dbReference>
<keyword evidence="4 9" id="KW-0808">Transferase</keyword>
<evidence type="ECO:0000256" key="3">
    <source>
        <dbReference type="ARBA" id="ARBA00022603"/>
    </source>
</evidence>
<keyword evidence="8 9" id="KW-0411">Iron-sulfur</keyword>
<comment type="catalytic activity">
    <reaction evidence="9">
        <text>uridine(1939) in 23S rRNA + S-adenosyl-L-methionine = 5-methyluridine(1939) in 23S rRNA + S-adenosyl-L-homocysteine + H(+)</text>
        <dbReference type="Rhea" id="RHEA:42908"/>
        <dbReference type="Rhea" id="RHEA-COMP:10278"/>
        <dbReference type="Rhea" id="RHEA-COMP:10279"/>
        <dbReference type="ChEBI" id="CHEBI:15378"/>
        <dbReference type="ChEBI" id="CHEBI:57856"/>
        <dbReference type="ChEBI" id="CHEBI:59789"/>
        <dbReference type="ChEBI" id="CHEBI:65315"/>
        <dbReference type="ChEBI" id="CHEBI:74447"/>
        <dbReference type="EC" id="2.1.1.190"/>
    </reaction>
</comment>
<dbReference type="Gene3D" id="2.40.50.1070">
    <property type="match status" value="1"/>
</dbReference>
<evidence type="ECO:0000256" key="9">
    <source>
        <dbReference type="HAMAP-Rule" id="MF_01010"/>
    </source>
</evidence>
<reference evidence="13 14" key="1">
    <citation type="submission" date="2010-01" db="EMBL/GenBank/DDBJ databases">
        <authorList>
            <person name="Weinstock G."/>
            <person name="Sodergren E."/>
            <person name="Clifton S."/>
            <person name="Fulton L."/>
            <person name="Fulton B."/>
            <person name="Courtney L."/>
            <person name="Fronick C."/>
            <person name="Harrison M."/>
            <person name="Strong C."/>
            <person name="Farmer C."/>
            <person name="Delahaunty K."/>
            <person name="Markovic C."/>
            <person name="Hall O."/>
            <person name="Minx P."/>
            <person name="Tomlinson C."/>
            <person name="Mitreva M."/>
            <person name="Nelson J."/>
            <person name="Hou S."/>
            <person name="Wollam A."/>
            <person name="Pepin K.H."/>
            <person name="Johnson M."/>
            <person name="Bhonagiri V."/>
            <person name="Nash W.E."/>
            <person name="Warren W."/>
            <person name="Chinwalla A."/>
            <person name="Mardis E.R."/>
            <person name="Wilson R.K."/>
        </authorList>
    </citation>
    <scope>NUCLEOTIDE SEQUENCE [LARGE SCALE GENOMIC DNA]</scope>
    <source>
        <strain evidence="13 14">NJ9703</strain>
    </source>
</reference>
<dbReference type="InterPro" id="IPR001566">
    <property type="entry name" value="23S_rRNA_MeTrfase_RlmD"/>
</dbReference>
<dbReference type="PANTHER" id="PTHR11061">
    <property type="entry name" value="RNA M5U METHYLTRANSFERASE"/>
    <property type="match status" value="1"/>
</dbReference>
<dbReference type="Proteomes" id="UP000004621">
    <property type="component" value="Unassembled WGS sequence"/>
</dbReference>
<feature type="binding site" evidence="9">
    <location>
        <position position="105"/>
    </location>
    <ligand>
        <name>[4Fe-4S] cluster</name>
        <dbReference type="ChEBI" id="CHEBI:49883"/>
    </ligand>
</feature>
<dbReference type="SUPFAM" id="SSF50249">
    <property type="entry name" value="Nucleic acid-binding proteins"/>
    <property type="match status" value="1"/>
</dbReference>
<gene>
    <name evidence="13" type="primary">rumA</name>
    <name evidence="9" type="synonym">rlmD</name>
    <name evidence="13" type="ORF">NEISUBOT_03931</name>
</gene>
<feature type="binding site" evidence="9">
    <location>
        <position position="96"/>
    </location>
    <ligand>
        <name>[4Fe-4S] cluster</name>
        <dbReference type="ChEBI" id="CHEBI:49883"/>
    </ligand>
</feature>
<dbReference type="NCBIfam" id="NF009639">
    <property type="entry name" value="PRK13168.1"/>
    <property type="match status" value="1"/>
</dbReference>
<feature type="active site" description="Nucleophile" evidence="9 10">
    <location>
        <position position="423"/>
    </location>
</feature>
<evidence type="ECO:0000259" key="12">
    <source>
        <dbReference type="PROSITE" id="PS50926"/>
    </source>
</evidence>
<evidence type="ECO:0000256" key="2">
    <source>
        <dbReference type="ARBA" id="ARBA00022552"/>
    </source>
</evidence>
<dbReference type="AlphaFoldDB" id="A0A9W5IRN7"/>
<feature type="binding site" evidence="9 10">
    <location>
        <position position="326"/>
    </location>
    <ligand>
        <name>S-adenosyl-L-methionine</name>
        <dbReference type="ChEBI" id="CHEBI:59789"/>
    </ligand>
</feature>
<evidence type="ECO:0000256" key="1">
    <source>
        <dbReference type="ARBA" id="ARBA00022485"/>
    </source>
</evidence>
<dbReference type="PROSITE" id="PS01230">
    <property type="entry name" value="TRMA_1"/>
    <property type="match status" value="1"/>
</dbReference>
<keyword evidence="7 9" id="KW-0408">Iron</keyword>
<dbReference type="Gene3D" id="3.40.50.150">
    <property type="entry name" value="Vaccinia Virus protein VP39"/>
    <property type="match status" value="1"/>
</dbReference>
<dbReference type="EMBL" id="ACEO02000003">
    <property type="protein sequence ID" value="EFC52577.1"/>
    <property type="molecule type" value="Genomic_DNA"/>
</dbReference>
<feature type="binding site" evidence="9 10">
    <location>
        <position position="396"/>
    </location>
    <ligand>
        <name>S-adenosyl-L-methionine</name>
        <dbReference type="ChEBI" id="CHEBI:59789"/>
    </ligand>
</feature>
<dbReference type="PANTHER" id="PTHR11061:SF49">
    <property type="entry name" value="23S RRNA (URACIL(1939)-C(5))-METHYLTRANSFERASE RLMD"/>
    <property type="match status" value="1"/>
</dbReference>
<keyword evidence="3 9" id="KW-0489">Methyltransferase</keyword>
<dbReference type="FunFam" id="2.40.50.140:FF:000097">
    <property type="entry name" value="23S rRNA (uracil(1939)-C(5))-methyltransferase RlmD"/>
    <property type="match status" value="1"/>
</dbReference>
<dbReference type="InterPro" id="IPR002792">
    <property type="entry name" value="TRAM_dom"/>
</dbReference>
<dbReference type="InterPro" id="IPR029063">
    <property type="entry name" value="SAM-dependent_MTases_sf"/>
</dbReference>
<dbReference type="EC" id="2.1.1.190" evidence="9"/>
<evidence type="ECO:0000256" key="6">
    <source>
        <dbReference type="ARBA" id="ARBA00022723"/>
    </source>
</evidence>
<dbReference type="GO" id="GO:0005506">
    <property type="term" value="F:iron ion binding"/>
    <property type="evidence" value="ECO:0007669"/>
    <property type="project" value="UniProtKB-UniRule"/>
</dbReference>
<feature type="binding site" evidence="9">
    <location>
        <position position="183"/>
    </location>
    <ligand>
        <name>[4Fe-4S] cluster</name>
        <dbReference type="ChEBI" id="CHEBI:49883"/>
    </ligand>
</feature>
<evidence type="ECO:0000256" key="7">
    <source>
        <dbReference type="ARBA" id="ARBA00023004"/>
    </source>
</evidence>
<dbReference type="GO" id="GO:0070041">
    <property type="term" value="F:rRNA (uridine-C5-)-methyltransferase activity"/>
    <property type="evidence" value="ECO:0007669"/>
    <property type="project" value="UniProtKB-UniRule"/>
</dbReference>
<sequence length="465" mass="52325">MRKYALSVLEDSQTAGKRLSDGNGMSVKERYQEAEVFSLDYEGRGVARVDGKTVFIGGALPGERVTFAIHKEKKQFAEAQVETVLKPSSERIEPACCYFDTCGGCSLQHVSFGAQVALKQRILEEQLERIGKVKPEIILPPLYGYSWYYRDRARLSVSVDKQGRLNLGFQAKKSHDVVNIRHCHILPKHVSDRLPDVRNLLQKLHDDGVKVKFVEFYCGKNVTALNIRFINQPFGQILSELRNWFDNILSGAEKAWQIWLQDHAESLPFYPENAPALNYNFAQFDVEMPYKPGDFTQINAQLNEVMVARAVRLLNPQKGERIADLFCGLGNFSLPLAKSGASVVGIEGAYYLVDRARENARLNRCAENMTFSVADLFDTDEKTVESWGKFDKMLLDPPRSGAYAVVKSLHKPFLPQKIVYVSCNPSTFARDAGVLVDKGYKFKAAGIMNMFAQTSHVESIGVFEL</sequence>
<proteinExistence type="inferred from homology"/>
<dbReference type="GO" id="GO:0003723">
    <property type="term" value="F:RNA binding"/>
    <property type="evidence" value="ECO:0007669"/>
    <property type="project" value="InterPro"/>
</dbReference>
<feature type="binding site" evidence="9">
    <location>
        <position position="331"/>
    </location>
    <ligand>
        <name>S-adenosyl-L-methionine</name>
        <dbReference type="ChEBI" id="CHEBI:59789"/>
    </ligand>
</feature>
<dbReference type="Gene3D" id="2.40.50.140">
    <property type="entry name" value="Nucleic acid-binding proteins"/>
    <property type="match status" value="1"/>
</dbReference>
<feature type="binding site" evidence="9">
    <location>
        <position position="375"/>
    </location>
    <ligand>
        <name>S-adenosyl-L-methionine</name>
        <dbReference type="ChEBI" id="CHEBI:59789"/>
    </ligand>
</feature>
<comment type="function">
    <text evidence="9">Catalyzes the formation of 5-methyl-uridine at position 1939 (m5U1939) in 23S rRNA.</text>
</comment>
<evidence type="ECO:0000313" key="14">
    <source>
        <dbReference type="Proteomes" id="UP000004621"/>
    </source>
</evidence>
<evidence type="ECO:0000313" key="13">
    <source>
        <dbReference type="EMBL" id="EFC52577.1"/>
    </source>
</evidence>
<dbReference type="GO" id="GO:0070475">
    <property type="term" value="P:rRNA base methylation"/>
    <property type="evidence" value="ECO:0007669"/>
    <property type="project" value="TreeGrafter"/>
</dbReference>
<dbReference type="InterPro" id="IPR030390">
    <property type="entry name" value="MeTrfase_TrmA_AS"/>
</dbReference>
<keyword evidence="1 9" id="KW-0004">4Fe-4S</keyword>
<feature type="binding site" evidence="9">
    <location>
        <position position="102"/>
    </location>
    <ligand>
        <name>[4Fe-4S] cluster</name>
        <dbReference type="ChEBI" id="CHEBI:49883"/>
    </ligand>
</feature>
<keyword evidence="5 9" id="KW-0949">S-adenosyl-L-methionine</keyword>
<evidence type="ECO:0000256" key="5">
    <source>
        <dbReference type="ARBA" id="ARBA00022691"/>
    </source>
</evidence>
<comment type="caution">
    <text evidence="13">The sequence shown here is derived from an EMBL/GenBank/DDBJ whole genome shotgun (WGS) entry which is preliminary data.</text>
</comment>
<name>A0A9W5IRN7_NEISU</name>
<feature type="domain" description="TRAM" evidence="12">
    <location>
        <begin position="18"/>
        <end position="83"/>
    </location>
</feature>
<dbReference type="SUPFAM" id="SSF53335">
    <property type="entry name" value="S-adenosyl-L-methionine-dependent methyltransferases"/>
    <property type="match status" value="1"/>
</dbReference>
<dbReference type="InterPro" id="IPR010280">
    <property type="entry name" value="U5_MeTrfase_fam"/>
</dbReference>
<evidence type="ECO:0000256" key="11">
    <source>
        <dbReference type="PROSITE-ProRule" id="PRU10015"/>
    </source>
</evidence>
<dbReference type="Pfam" id="PF01938">
    <property type="entry name" value="TRAM"/>
    <property type="match status" value="1"/>
</dbReference>
<protein>
    <recommendedName>
        <fullName evidence="9">23S rRNA (uracil(1939)-C(5))-methyltransferase RlmD</fullName>
        <ecNumber evidence="9">2.1.1.190</ecNumber>
    </recommendedName>
    <alternativeName>
        <fullName evidence="9">23S rRNA(m5U1939)-methyltransferase</fullName>
    </alternativeName>
</protein>
<keyword evidence="2 9" id="KW-0698">rRNA processing</keyword>
<dbReference type="InterPro" id="IPR012340">
    <property type="entry name" value="NA-bd_OB-fold"/>
</dbReference>
<evidence type="ECO:0000256" key="4">
    <source>
        <dbReference type="ARBA" id="ARBA00022679"/>
    </source>
</evidence>
<dbReference type="Pfam" id="PF05958">
    <property type="entry name" value="tRNA_U5-meth_tr"/>
    <property type="match status" value="1"/>
</dbReference>
<dbReference type="PROSITE" id="PS50926">
    <property type="entry name" value="TRAM"/>
    <property type="match status" value="1"/>
</dbReference>
<evidence type="ECO:0000256" key="8">
    <source>
        <dbReference type="ARBA" id="ARBA00023014"/>
    </source>
</evidence>
<feature type="binding site" evidence="9 10">
    <location>
        <position position="297"/>
    </location>
    <ligand>
        <name>S-adenosyl-L-methionine</name>
        <dbReference type="ChEBI" id="CHEBI:59789"/>
    </ligand>
</feature>
<dbReference type="GO" id="GO:0051539">
    <property type="term" value="F:4 iron, 4 sulfur cluster binding"/>
    <property type="evidence" value="ECO:0007669"/>
    <property type="project" value="UniProtKB-KW"/>
</dbReference>
<evidence type="ECO:0000256" key="10">
    <source>
        <dbReference type="PROSITE-ProRule" id="PRU01024"/>
    </source>
</evidence>
<feature type="binding site" evidence="9 10">
    <location>
        <position position="347"/>
    </location>
    <ligand>
        <name>S-adenosyl-L-methionine</name>
        <dbReference type="ChEBI" id="CHEBI:59789"/>
    </ligand>
</feature>